<evidence type="ECO:0000259" key="2">
    <source>
        <dbReference type="Pfam" id="PF14616"/>
    </source>
</evidence>
<sequence length="546" mass="62210">MNPDQPPKHRAYIKANKERFSAIFQLMNDKAPLIPSTDIFSRVCAIRPSPFGETGDIGQFITAYEAGFKNILPSIVKSQLKLSEKSDLHSFYNSKRIIFQLKQTASKVGAKPYKYPKYNTYCFCPFCPFEPPTMTYKPHMIEVVNDDGTLCQLDSNKFFGFYDTGSSGLCHHLADCHGILKSSIMPQPFVGFSRSLRKFNNMYDLAIICPHQHWENDRWVGCNEIFEFDQKKAFDKDDHTFKAYFRHFHSKHDTKPNHAVPSVNQSVSKPNSKSQKHIVTPDNLFIPIHFLAHQETIAYQMKNHKNSRWNDTIEYMDDDEQIMNRELLVLDNSYDYALPTDKEEPSVSHNAVSRSRKSSTSPNSETRTINTLRITKPKPAKKTKTQKALESRVVSEDSTVIQGRSVQIQSDPELLEEQQSIGDFIEDIDIPEFDKLMDEAALNFEKSRADSQTNTSSNDSTPRTTNVTPTFSSSGSASASTTPEVEISGNVDKNTVFKPVEVPNSNDTPVNFEEMILDNIAKFQATGFDYFEDNSNEWLENMLSDR</sequence>
<evidence type="ECO:0000256" key="1">
    <source>
        <dbReference type="SAM" id="MobiDB-lite"/>
    </source>
</evidence>
<dbReference type="AlphaFoldDB" id="K0KEQ6"/>
<evidence type="ECO:0000313" key="4">
    <source>
        <dbReference type="Proteomes" id="UP000009328"/>
    </source>
</evidence>
<feature type="region of interest" description="Disordered" evidence="1">
    <location>
        <begin position="255"/>
        <end position="276"/>
    </location>
</feature>
<dbReference type="Proteomes" id="UP000009328">
    <property type="component" value="Unassembled WGS sequence"/>
</dbReference>
<reference evidence="3 4" key="1">
    <citation type="journal article" date="2012" name="Eukaryot. Cell">
        <title>Draft genome sequence of Wickerhamomyces ciferrii NRRL Y-1031 F-60-10.</title>
        <authorList>
            <person name="Schneider J."/>
            <person name="Andrea H."/>
            <person name="Blom J."/>
            <person name="Jaenicke S."/>
            <person name="Ruckert C."/>
            <person name="Schorsch C."/>
            <person name="Szczepanowski R."/>
            <person name="Farwick M."/>
            <person name="Goesmann A."/>
            <person name="Puhler A."/>
            <person name="Schaffer S."/>
            <person name="Tauch A."/>
            <person name="Kohler T."/>
            <person name="Brinkrolf K."/>
        </authorList>
    </citation>
    <scope>NUCLEOTIDE SEQUENCE [LARGE SCALE GENOMIC DNA]</scope>
    <source>
        <strain evidence="4">ATCC 14091 / BCRC 22168 / CBS 111 / JCM 3599 / NBRC 0793 / NRRL Y-1031 F-60-10</strain>
    </source>
</reference>
<dbReference type="HOGENOM" id="CLU_498946_0_0_1"/>
<feature type="domain" description="Transcription regulator Rua1 C-terminal" evidence="2">
    <location>
        <begin position="150"/>
        <end position="252"/>
    </location>
</feature>
<feature type="compositionally biased region" description="Low complexity" evidence="1">
    <location>
        <begin position="468"/>
        <end position="483"/>
    </location>
</feature>
<dbReference type="Pfam" id="PF14616">
    <property type="entry name" value="Rua1_C"/>
    <property type="match status" value="1"/>
</dbReference>
<feature type="region of interest" description="Disordered" evidence="1">
    <location>
        <begin position="340"/>
        <end position="368"/>
    </location>
</feature>
<protein>
    <recommendedName>
        <fullName evidence="2">Transcription regulator Rua1 C-terminal domain-containing protein</fullName>
    </recommendedName>
</protein>
<feature type="compositionally biased region" description="Low complexity" evidence="1">
    <location>
        <begin position="450"/>
        <end position="461"/>
    </location>
</feature>
<organism evidence="3 4">
    <name type="scientific">Wickerhamomyces ciferrii (strain ATCC 14091 / BCRC 22168 / CBS 111 / JCM 3599 / NBRC 0793 / NRRL Y-1031 F-60-10)</name>
    <name type="common">Yeast</name>
    <name type="synonym">Pichia ciferrii</name>
    <dbReference type="NCBI Taxonomy" id="1206466"/>
    <lineage>
        <taxon>Eukaryota</taxon>
        <taxon>Fungi</taxon>
        <taxon>Dikarya</taxon>
        <taxon>Ascomycota</taxon>
        <taxon>Saccharomycotina</taxon>
        <taxon>Saccharomycetes</taxon>
        <taxon>Phaffomycetales</taxon>
        <taxon>Wickerhamomycetaceae</taxon>
        <taxon>Wickerhamomyces</taxon>
    </lineage>
</organism>
<dbReference type="InterPro" id="IPR028012">
    <property type="entry name" value="Rua1_C"/>
</dbReference>
<comment type="caution">
    <text evidence="3">The sequence shown here is derived from an EMBL/GenBank/DDBJ whole genome shotgun (WGS) entry which is preliminary data.</text>
</comment>
<name>K0KEQ6_WICCF</name>
<evidence type="ECO:0000313" key="3">
    <source>
        <dbReference type="EMBL" id="CCH40702.1"/>
    </source>
</evidence>
<proteinExistence type="predicted"/>
<accession>K0KEQ6</accession>
<feature type="compositionally biased region" description="Polar residues" evidence="1">
    <location>
        <begin position="262"/>
        <end position="273"/>
    </location>
</feature>
<feature type="region of interest" description="Disordered" evidence="1">
    <location>
        <begin position="445"/>
        <end position="487"/>
    </location>
</feature>
<keyword evidence="4" id="KW-1185">Reference proteome</keyword>
<gene>
    <name evidence="3" type="ORF">BN7_236</name>
</gene>
<dbReference type="EMBL" id="CAIF01000003">
    <property type="protein sequence ID" value="CCH40702.1"/>
    <property type="molecule type" value="Genomic_DNA"/>
</dbReference>
<dbReference type="InParanoid" id="K0KEQ6"/>